<dbReference type="SUPFAM" id="SSF52540">
    <property type="entry name" value="P-loop containing nucleoside triphosphate hydrolases"/>
    <property type="match status" value="1"/>
</dbReference>
<dbReference type="RefSeq" id="WP_215610529.1">
    <property type="nucleotide sequence ID" value="NZ_JADOES010000047.1"/>
</dbReference>
<reference evidence="4" key="2">
    <citation type="journal article" date="2021" name="Mar. Drugs">
        <title>Genome Reduction and Secondary Metabolism of the Marine Sponge-Associated Cyanobacterium Leptothoe.</title>
        <authorList>
            <person name="Konstantinou D."/>
            <person name="Popin R.V."/>
            <person name="Fewer D.P."/>
            <person name="Sivonen K."/>
            <person name="Gkelis S."/>
        </authorList>
    </citation>
    <scope>NUCLEOTIDE SEQUENCE</scope>
    <source>
        <strain evidence="4">TAU-MAC 1115</strain>
    </source>
</reference>
<evidence type="ECO:0000256" key="1">
    <source>
        <dbReference type="ARBA" id="ARBA00022741"/>
    </source>
</evidence>
<evidence type="ECO:0000256" key="3">
    <source>
        <dbReference type="SAM" id="Phobius"/>
    </source>
</evidence>
<keyword evidence="2" id="KW-0067">ATP-binding</keyword>
<organism evidence="4 5">
    <name type="scientific">Leptothoe spongobia TAU-MAC 1115</name>
    <dbReference type="NCBI Taxonomy" id="1967444"/>
    <lineage>
        <taxon>Bacteria</taxon>
        <taxon>Bacillati</taxon>
        <taxon>Cyanobacteriota</taxon>
        <taxon>Cyanophyceae</taxon>
        <taxon>Nodosilineales</taxon>
        <taxon>Cymatolegaceae</taxon>
        <taxon>Leptothoe</taxon>
        <taxon>Leptothoe spongobia</taxon>
    </lineage>
</organism>
<dbReference type="Gene3D" id="3.40.50.300">
    <property type="entry name" value="P-loop containing nucleotide triphosphate hydrolases"/>
    <property type="match status" value="1"/>
</dbReference>
<comment type="caution">
    <text evidence="4">The sequence shown here is derived from an EMBL/GenBank/DDBJ whole genome shotgun (WGS) entry which is preliminary data.</text>
</comment>
<keyword evidence="3" id="KW-1133">Transmembrane helix</keyword>
<keyword evidence="3" id="KW-0472">Membrane</keyword>
<dbReference type="NCBIfam" id="TIGR01007">
    <property type="entry name" value="eps_fam"/>
    <property type="match status" value="1"/>
</dbReference>
<evidence type="ECO:0000313" key="5">
    <source>
        <dbReference type="Proteomes" id="UP000717364"/>
    </source>
</evidence>
<protein>
    <submittedName>
        <fullName evidence="4">Polysaccharide biosynthesis tyrosine autokinase</fullName>
    </submittedName>
</protein>
<keyword evidence="5" id="KW-1185">Reference proteome</keyword>
<gene>
    <name evidence="4" type="ORF">IXB50_18745</name>
</gene>
<dbReference type="PANTHER" id="PTHR32309">
    <property type="entry name" value="TYROSINE-PROTEIN KINASE"/>
    <property type="match status" value="1"/>
</dbReference>
<dbReference type="GO" id="GO:0004713">
    <property type="term" value="F:protein tyrosine kinase activity"/>
    <property type="evidence" value="ECO:0007669"/>
    <property type="project" value="TreeGrafter"/>
</dbReference>
<dbReference type="InterPro" id="IPR005702">
    <property type="entry name" value="Wzc-like_C"/>
</dbReference>
<evidence type="ECO:0000313" key="4">
    <source>
        <dbReference type="EMBL" id="MBT9317466.1"/>
    </source>
</evidence>
<name>A0A947DKK7_9CYAN</name>
<feature type="transmembrane region" description="Helical" evidence="3">
    <location>
        <begin position="39"/>
        <end position="60"/>
    </location>
</feature>
<reference evidence="4" key="1">
    <citation type="submission" date="2020-11" db="EMBL/GenBank/DDBJ databases">
        <authorList>
            <person name="Konstantinou D."/>
            <person name="Gkelis S."/>
            <person name="Popin R."/>
            <person name="Fewer D."/>
            <person name="Sivonen K."/>
        </authorList>
    </citation>
    <scope>NUCLEOTIDE SEQUENCE</scope>
    <source>
        <strain evidence="4">TAU-MAC 1115</strain>
    </source>
</reference>
<dbReference type="InterPro" id="IPR033756">
    <property type="entry name" value="YlxH/NBP35"/>
</dbReference>
<dbReference type="PANTHER" id="PTHR32309:SF13">
    <property type="entry name" value="FERRIC ENTEROBACTIN TRANSPORT PROTEIN FEPE"/>
    <property type="match status" value="1"/>
</dbReference>
<proteinExistence type="predicted"/>
<dbReference type="CDD" id="cd05387">
    <property type="entry name" value="BY-kinase"/>
    <property type="match status" value="1"/>
</dbReference>
<keyword evidence="3" id="KW-0812">Transmembrane</keyword>
<dbReference type="GO" id="GO:0005886">
    <property type="term" value="C:plasma membrane"/>
    <property type="evidence" value="ECO:0007669"/>
    <property type="project" value="TreeGrafter"/>
</dbReference>
<accession>A0A947DKK7</accession>
<dbReference type="InterPro" id="IPR050445">
    <property type="entry name" value="Bact_polysacc_biosynth/exp"/>
</dbReference>
<dbReference type="InterPro" id="IPR027417">
    <property type="entry name" value="P-loop_NTPase"/>
</dbReference>
<dbReference type="EMBL" id="JADOES010000047">
    <property type="protein sequence ID" value="MBT9317466.1"/>
    <property type="molecule type" value="Genomic_DNA"/>
</dbReference>
<sequence>MTDKNIVLDLSEHYGDVEIAQSDDSIGLLSCLPILKRNWLPCSLIFLSVFGASILASVLLPGSTSYKSSGKLLFQASDAKSELTGIAENLDPLESTGVLSNPLSTQSTILTSGFLIEDVISSLDLRNEEGDLVGNKSVLENLAVEQLPATDILKVAYQSDDPQLAAQVVNELMRLYVLFIEQEQKAEIVAAKTFVDEQLPRLKADLNFASRALEQFKAENQVVALDRQAAEITSLLTGLDQQLNDTLVSLTAVNAQAADLSQQLNIDVREAIDLSTVNEASGVQDVLEQLHAVETELSTQRGLYLPQHPTVINLQNQADKLAELLQERVNIVLSDSAAVSLQDLQLGSLQQSLLSDLVKTESDRILLETQLEAFNDLKRDYTNKATLFPSLERRQFELQQNLTNAQSSYDELLKRSQEIKLAEIQIDGSNYVQIIENARPPKEQTSAFNPLVLSAGTFLALGLAVATGLLLDRIDKSVKSVSEFTRILNYPLLGLVPEFNKALEGNSLGARSISQETLEIYRGIYSSLKVANFDSPAKIITVTSSVHGEGKSEVTANLAAAIAHSRRRVLLIDADLRKPVQHELWRIDNDAGLSHLLSEKSALEESIHQLSPHLSVMTAGLAVAEPSLFFESTQMKEMLNQVKEEYDYIIFDAAPILPEPDVLMLGQVSEGIVFVGQPKYVRKADVVAANQLMEKAKLSIIGLVVNRVSRNEQQENRAPFSNVYRVAGENPTYQGDFQNAVHDGDTGLKTSANKVFSNSGLNSRR</sequence>
<dbReference type="Proteomes" id="UP000717364">
    <property type="component" value="Unassembled WGS sequence"/>
</dbReference>
<dbReference type="AlphaFoldDB" id="A0A947DKK7"/>
<dbReference type="Pfam" id="PF10609">
    <property type="entry name" value="ParA"/>
    <property type="match status" value="1"/>
</dbReference>
<keyword evidence="1" id="KW-0547">Nucleotide-binding</keyword>
<evidence type="ECO:0000256" key="2">
    <source>
        <dbReference type="ARBA" id="ARBA00022840"/>
    </source>
</evidence>
<dbReference type="GO" id="GO:0005524">
    <property type="term" value="F:ATP binding"/>
    <property type="evidence" value="ECO:0007669"/>
    <property type="project" value="UniProtKB-KW"/>
</dbReference>